<feature type="region of interest" description="Disordered" evidence="1">
    <location>
        <begin position="101"/>
        <end position="120"/>
    </location>
</feature>
<organism evidence="2 3">
    <name type="scientific">Schizopora paradoxa</name>
    <dbReference type="NCBI Taxonomy" id="27342"/>
    <lineage>
        <taxon>Eukaryota</taxon>
        <taxon>Fungi</taxon>
        <taxon>Dikarya</taxon>
        <taxon>Basidiomycota</taxon>
        <taxon>Agaricomycotina</taxon>
        <taxon>Agaricomycetes</taxon>
        <taxon>Hymenochaetales</taxon>
        <taxon>Schizoporaceae</taxon>
        <taxon>Schizopora</taxon>
    </lineage>
</organism>
<keyword evidence="3" id="KW-1185">Reference proteome</keyword>
<dbReference type="Proteomes" id="UP000053477">
    <property type="component" value="Unassembled WGS sequence"/>
</dbReference>
<dbReference type="AlphaFoldDB" id="A0A0H2SN94"/>
<dbReference type="EMBL" id="KQ085893">
    <property type="protein sequence ID" value="KLO18536.1"/>
    <property type="molecule type" value="Genomic_DNA"/>
</dbReference>
<protein>
    <recommendedName>
        <fullName evidence="4">Lysine decarboxylase</fullName>
    </recommendedName>
</protein>
<dbReference type="Pfam" id="PF03641">
    <property type="entry name" value="Lysine_decarbox"/>
    <property type="match status" value="1"/>
</dbReference>
<evidence type="ECO:0000256" key="1">
    <source>
        <dbReference type="SAM" id="MobiDB-lite"/>
    </source>
</evidence>
<dbReference type="PANTHER" id="PTHR31223">
    <property type="entry name" value="LOG FAMILY PROTEIN YJL055W"/>
    <property type="match status" value="1"/>
</dbReference>
<dbReference type="STRING" id="27342.A0A0H2SN94"/>
<gene>
    <name evidence="2" type="ORF">SCHPADRAFT_866377</name>
</gene>
<feature type="compositionally biased region" description="Basic and acidic residues" evidence="1">
    <location>
        <begin position="101"/>
        <end position="113"/>
    </location>
</feature>
<proteinExistence type="predicted"/>
<dbReference type="SUPFAM" id="SSF102405">
    <property type="entry name" value="MCP/YpsA-like"/>
    <property type="match status" value="1"/>
</dbReference>
<dbReference type="GO" id="GO:0009691">
    <property type="term" value="P:cytokinin biosynthetic process"/>
    <property type="evidence" value="ECO:0007669"/>
    <property type="project" value="InterPro"/>
</dbReference>
<dbReference type="OrthoDB" id="414463at2759"/>
<dbReference type="NCBIfam" id="TIGR00730">
    <property type="entry name" value="Rossman fold protein, TIGR00730 family"/>
    <property type="match status" value="1"/>
</dbReference>
<dbReference type="GO" id="GO:0016787">
    <property type="term" value="F:hydrolase activity"/>
    <property type="evidence" value="ECO:0007669"/>
    <property type="project" value="InterPro"/>
</dbReference>
<sequence>MPVSEMLPDRVTKILEEIKHDPRHTDRPRGVAVYCASSIGRNDVYRTTAISLGAALAREGRPLVYGGGFTGLMGAVSAATLERGGNVTGVIPYAMYSSGGEKDKALDDPDSNRPSRAIQVPNPPNYDKLETVVVQTMHERKIEMARRAGGFVGLPGGYGTFEEVFEVITWTQIGIHKKPVVLLNVRGYYEPIRAMIKNAVNEGFIASGTEQFVMFVDGPTDYEQHKEFDWGTAALEAIDSWEFDDKVIKAFDWSNAPSPRPQDPAHDKLDYA</sequence>
<dbReference type="Gene3D" id="3.40.50.450">
    <property type="match status" value="1"/>
</dbReference>
<dbReference type="InParanoid" id="A0A0H2SN94"/>
<dbReference type="InterPro" id="IPR031100">
    <property type="entry name" value="LOG_fam"/>
</dbReference>
<name>A0A0H2SN94_9AGAM</name>
<evidence type="ECO:0000313" key="2">
    <source>
        <dbReference type="EMBL" id="KLO18536.1"/>
    </source>
</evidence>
<accession>A0A0H2SN94</accession>
<reference evidence="2 3" key="1">
    <citation type="submission" date="2015-04" db="EMBL/GenBank/DDBJ databases">
        <title>Complete genome sequence of Schizopora paradoxa KUC8140, a cosmopolitan wood degrader in East Asia.</title>
        <authorList>
            <consortium name="DOE Joint Genome Institute"/>
            <person name="Min B."/>
            <person name="Park H."/>
            <person name="Jang Y."/>
            <person name="Kim J.-J."/>
            <person name="Kim K.H."/>
            <person name="Pangilinan J."/>
            <person name="Lipzen A."/>
            <person name="Riley R."/>
            <person name="Grigoriev I.V."/>
            <person name="Spatafora J.W."/>
            <person name="Choi I.-G."/>
        </authorList>
    </citation>
    <scope>NUCLEOTIDE SEQUENCE [LARGE SCALE GENOMIC DNA]</scope>
    <source>
        <strain evidence="2 3">KUC8140</strain>
    </source>
</reference>
<evidence type="ECO:0008006" key="4">
    <source>
        <dbReference type="Google" id="ProtNLM"/>
    </source>
</evidence>
<dbReference type="InterPro" id="IPR005269">
    <property type="entry name" value="LOG"/>
</dbReference>
<evidence type="ECO:0000313" key="3">
    <source>
        <dbReference type="Proteomes" id="UP000053477"/>
    </source>
</evidence>